<accession>A0A7E4VF32</accession>
<comment type="similarity">
    <text evidence="1">Belongs to the OPA3 family.</text>
</comment>
<keyword evidence="2" id="KW-0175">Coiled coil</keyword>
<dbReference type="GO" id="GO:0005739">
    <property type="term" value="C:mitochondrion"/>
    <property type="evidence" value="ECO:0007669"/>
    <property type="project" value="TreeGrafter"/>
</dbReference>
<dbReference type="PANTHER" id="PTHR12499:SF0">
    <property type="entry name" value="OPTIC ATROPHY 3 PROTEIN"/>
    <property type="match status" value="1"/>
</dbReference>
<sequence>MVQVFLIMARQMSKPVADYFMRYGKDHPIFRNKVLIPVGRSLVQMATRLRMRNLGLGAPTTVAPVSEAAALEQASDLIQQIVIFGYSVGVFAGYYYYQKANEKETVDFKHLDELKSNFDLKIWNLNRRIDDLESKLKSQSLIPSFLTRSQSESAVPAEPQPIPNAVSSIPFDEALAILKNTPRW</sequence>
<evidence type="ECO:0000313" key="4">
    <source>
        <dbReference type="WBParaSite" id="Pan_g20130.t1"/>
    </source>
</evidence>
<keyword evidence="3" id="KW-1185">Reference proteome</keyword>
<reference evidence="3" key="1">
    <citation type="journal article" date="2013" name="Genetics">
        <title>The draft genome and transcriptome of Panagrellus redivivus are shaped by the harsh demands of a free-living lifestyle.</title>
        <authorList>
            <person name="Srinivasan J."/>
            <person name="Dillman A.R."/>
            <person name="Macchietto M.G."/>
            <person name="Heikkinen L."/>
            <person name="Lakso M."/>
            <person name="Fracchia K.M."/>
            <person name="Antoshechkin I."/>
            <person name="Mortazavi A."/>
            <person name="Wong G."/>
            <person name="Sternberg P.W."/>
        </authorList>
    </citation>
    <scope>NUCLEOTIDE SEQUENCE [LARGE SCALE GENOMIC DNA]</scope>
    <source>
        <strain evidence="3">MT8872</strain>
    </source>
</reference>
<dbReference type="InterPro" id="IPR010754">
    <property type="entry name" value="OPA3-like"/>
</dbReference>
<dbReference type="PANTHER" id="PTHR12499">
    <property type="entry name" value="OPTIC ATROPHY 3 PROTEIN OPA3"/>
    <property type="match status" value="1"/>
</dbReference>
<evidence type="ECO:0000313" key="3">
    <source>
        <dbReference type="Proteomes" id="UP000492821"/>
    </source>
</evidence>
<dbReference type="WBParaSite" id="Pan_g20130.t1">
    <property type="protein sequence ID" value="Pan_g20130.t1"/>
    <property type="gene ID" value="Pan_g20130"/>
</dbReference>
<dbReference type="Proteomes" id="UP000492821">
    <property type="component" value="Unassembled WGS sequence"/>
</dbReference>
<evidence type="ECO:0000256" key="1">
    <source>
        <dbReference type="ARBA" id="ARBA00007584"/>
    </source>
</evidence>
<dbReference type="Pfam" id="PF07047">
    <property type="entry name" value="OPA3"/>
    <property type="match status" value="1"/>
</dbReference>
<organism evidence="3 4">
    <name type="scientific">Panagrellus redivivus</name>
    <name type="common">Microworm</name>
    <dbReference type="NCBI Taxonomy" id="6233"/>
    <lineage>
        <taxon>Eukaryota</taxon>
        <taxon>Metazoa</taxon>
        <taxon>Ecdysozoa</taxon>
        <taxon>Nematoda</taxon>
        <taxon>Chromadorea</taxon>
        <taxon>Rhabditida</taxon>
        <taxon>Tylenchina</taxon>
        <taxon>Panagrolaimomorpha</taxon>
        <taxon>Panagrolaimoidea</taxon>
        <taxon>Panagrolaimidae</taxon>
        <taxon>Panagrellus</taxon>
    </lineage>
</organism>
<dbReference type="GO" id="GO:0019216">
    <property type="term" value="P:regulation of lipid metabolic process"/>
    <property type="evidence" value="ECO:0007669"/>
    <property type="project" value="TreeGrafter"/>
</dbReference>
<reference evidence="4" key="2">
    <citation type="submission" date="2020-10" db="UniProtKB">
        <authorList>
            <consortium name="WormBaseParasite"/>
        </authorList>
    </citation>
    <scope>IDENTIFICATION</scope>
</reference>
<name>A0A7E4VF32_PANRE</name>
<proteinExistence type="inferred from homology"/>
<protein>
    <submittedName>
        <fullName evidence="4">OPA3-like protein CG13603</fullName>
    </submittedName>
</protein>
<dbReference type="AlphaFoldDB" id="A0A7E4VF32"/>
<evidence type="ECO:0000256" key="2">
    <source>
        <dbReference type="ARBA" id="ARBA00023054"/>
    </source>
</evidence>